<sequence length="132" mass="13212">MFNFPLYLFLCLRGTGAAFPAPLGWDGVIAPATFGWEAGLVAPAAYGWESGLAGTAYGFAPAIEAYPSLRAYGGEGVGDVAVAGEMGVKGVTEIVGKVPILGAVEFGGIVPAAGSVTISGICGCGCKGPYIY</sequence>
<accession>A0AAU9T8L5</accession>
<proteinExistence type="predicted"/>
<dbReference type="EMBL" id="CAKOGL010000002">
    <property type="protein sequence ID" value="CAH2083959.1"/>
    <property type="molecule type" value="Genomic_DNA"/>
</dbReference>
<evidence type="ECO:0000256" key="1">
    <source>
        <dbReference type="SAM" id="SignalP"/>
    </source>
</evidence>
<name>A0AAU9T8L5_EUPED</name>
<dbReference type="Proteomes" id="UP001153954">
    <property type="component" value="Unassembled WGS sequence"/>
</dbReference>
<protein>
    <submittedName>
        <fullName evidence="2">Uncharacterized protein</fullName>
    </submittedName>
</protein>
<dbReference type="AlphaFoldDB" id="A0AAU9T8L5"/>
<keyword evidence="1" id="KW-0732">Signal</keyword>
<feature type="chain" id="PRO_5043493899" evidence="1">
    <location>
        <begin position="18"/>
        <end position="132"/>
    </location>
</feature>
<feature type="signal peptide" evidence="1">
    <location>
        <begin position="1"/>
        <end position="17"/>
    </location>
</feature>
<keyword evidence="3" id="KW-1185">Reference proteome</keyword>
<gene>
    <name evidence="2" type="ORF">EEDITHA_LOCUS575</name>
</gene>
<organism evidence="2 3">
    <name type="scientific">Euphydryas editha</name>
    <name type="common">Edith's checkerspot</name>
    <dbReference type="NCBI Taxonomy" id="104508"/>
    <lineage>
        <taxon>Eukaryota</taxon>
        <taxon>Metazoa</taxon>
        <taxon>Ecdysozoa</taxon>
        <taxon>Arthropoda</taxon>
        <taxon>Hexapoda</taxon>
        <taxon>Insecta</taxon>
        <taxon>Pterygota</taxon>
        <taxon>Neoptera</taxon>
        <taxon>Endopterygota</taxon>
        <taxon>Lepidoptera</taxon>
        <taxon>Glossata</taxon>
        <taxon>Ditrysia</taxon>
        <taxon>Papilionoidea</taxon>
        <taxon>Nymphalidae</taxon>
        <taxon>Nymphalinae</taxon>
        <taxon>Euphydryas</taxon>
    </lineage>
</organism>
<evidence type="ECO:0000313" key="2">
    <source>
        <dbReference type="EMBL" id="CAH2083959.1"/>
    </source>
</evidence>
<evidence type="ECO:0000313" key="3">
    <source>
        <dbReference type="Proteomes" id="UP001153954"/>
    </source>
</evidence>
<reference evidence="2" key="1">
    <citation type="submission" date="2022-03" db="EMBL/GenBank/DDBJ databases">
        <authorList>
            <person name="Tunstrom K."/>
        </authorList>
    </citation>
    <scope>NUCLEOTIDE SEQUENCE</scope>
</reference>
<comment type="caution">
    <text evidence="2">The sequence shown here is derived from an EMBL/GenBank/DDBJ whole genome shotgun (WGS) entry which is preliminary data.</text>
</comment>